<reference evidence="2" key="2">
    <citation type="journal article" date="2011" name="BMC Genomics">
        <title>Mycoplasma mycoides, from mycoides Small Colony to capri. A microevolutionary perspective.</title>
        <authorList>
            <person name="Thiaucourt F."/>
            <person name="Manso-Silvan L."/>
            <person name="Salah W."/>
            <person name="Barbe V."/>
            <person name="Berger A."/>
            <person name="Jacob D."/>
            <person name="Breton M."/>
            <person name="Dupuy V."/>
            <person name="Lomenech A.M."/>
            <person name="Blanchard A."/>
            <person name="Sirand-Pugnet P."/>
        </authorList>
    </citation>
    <scope>NUCLEOTIDE SEQUENCE [LARGE SCALE GENOMIC DNA]</scope>
    <source>
        <strain evidence="2">95010</strain>
    </source>
</reference>
<reference evidence="2" key="1">
    <citation type="journal article" date="2011" name="BMC Genomics">
        <title>Mycoplasma mycoides, from "mycoides Small Colony" to "capri". A microevolutionary perspective.</title>
        <authorList>
            <person name="Thiaucourt F."/>
            <person name="Manso-Silvan L."/>
            <person name="Salah W."/>
            <person name="Barbe V."/>
            <person name="Berger A."/>
            <person name="Jacob D."/>
            <person name="Breton M."/>
            <person name="Dupuy V."/>
            <person name="Lomenech A.M."/>
            <person name="Blanchard A."/>
            <person name="Sirand-Pugnet P."/>
        </authorList>
    </citation>
    <scope>NUCLEOTIDE SEQUENCE [LARGE SCALE GENOMIC DNA]</scope>
    <source>
        <strain evidence="2">95010</strain>
    </source>
</reference>
<name>F4MPA6_MYCML</name>
<sequence length="147" mass="17957">MKKIRDLHKQILTKDLIDLLYSIQQIDTNKDNFIVIECYQHQELYEYGKITDIDLMNTINWEDIRQNLEFDFEPIVTKDSEIEIRFIFHIICMDCLKKFEITNEDIYFTNFEVNDTSSYENQEQQIINQLEQKIKTKEIVLDEWIEY</sequence>
<dbReference type="RefSeq" id="WP_013729358.1">
    <property type="nucleotide sequence ID" value="NC_015431.1"/>
</dbReference>
<dbReference type="EMBL" id="FQ377874">
    <property type="protein sequence ID" value="CBW53938.1"/>
    <property type="molecule type" value="Genomic_DNA"/>
</dbReference>
<dbReference type="HOGENOM" id="CLU_1765991_0_0_14"/>
<evidence type="ECO:0000313" key="2">
    <source>
        <dbReference type="Proteomes" id="UP000010103"/>
    </source>
</evidence>
<proteinExistence type="predicted"/>
<organism evidence="1 2">
    <name type="scientific">Mycoplasma mycoides subsp. capri LC str. 95010</name>
    <dbReference type="NCBI Taxonomy" id="862259"/>
    <lineage>
        <taxon>Bacteria</taxon>
        <taxon>Bacillati</taxon>
        <taxon>Mycoplasmatota</taxon>
        <taxon>Mollicutes</taxon>
        <taxon>Mycoplasmataceae</taxon>
        <taxon>Mycoplasma</taxon>
    </lineage>
</organism>
<dbReference type="AlphaFoldDB" id="F4MPA6"/>
<dbReference type="Proteomes" id="UP000010103">
    <property type="component" value="Chromosome"/>
</dbReference>
<dbReference type="KEGG" id="mml:MLC_2100"/>
<protein>
    <submittedName>
        <fullName evidence="1">Uncharacterized protein</fullName>
    </submittedName>
</protein>
<evidence type="ECO:0000313" key="1">
    <source>
        <dbReference type="EMBL" id="CBW53938.1"/>
    </source>
</evidence>
<gene>
    <name evidence="1" type="ORF">MLC_2100</name>
</gene>
<accession>F4MPA6</accession>